<keyword evidence="4" id="KW-0949">S-adenosyl-L-methionine</keyword>
<sequence length="1332" mass="151215">MEKSSAIRLLTDTLQRPFDEAQFRQFARNLVKDLDESKAFQAQGNYIKDAYKRQVRQYKRIGQYVDPDGNTIDVLVVRLQQPTSLDRARTMQRNFVAQYLQDRNQKEAALVAYTADGSLDWRFSLVRLDYRLEQQADGSYKPKKEVTAARRSSFLVGQTEPNHTAQQQLLPLLLNDRQNPTLDELEAAFNIESVTQEFFEQYKNLFLQVRDEVETLLQTDPVIATEFTQKQIDPANFAKKLLGQIVFLYFLQKKGWLGVEPGQPWGSGAKDFLRRLFRRENVQYDNFFNDVLEPLFYQALAINRGREALYELPGCRQPCKIPFLNGGLFEPIAGYDWQTTNILIANATIQNILDTFDLYNFTVREDEPLDKEVAVDPEMLGKVFENLLEVKDRKSRGAFYTPREIVHYMCQESLINYLDTTIHQVPRGDLERLIRQGERAIENDAVVVQKGSETATYQFQVPELVRTHAAEIDQALANIKICDPAIGSGAFPVGMMQEIVKVRSVLTTYLPLTPNPSLSLTPNPSLSLTPSPSPQGEGSLPSPPAPLPRERGAGSPPSSWGEGGRGDEGDTVAGKLRQIPRALLERARELRLEQTPAEQLLWECLRDRKLNNFKFRRQHNIGRYIADFYCHEAKLVIELDGGIHQAQIERDRDRDAWMQSQNLRVLRLTNEQVLENLETVLQAILNALTPNLSPWGEGSLPSPPAPLPRERGAGSPPSSWGEGGRGDEGRSAYAFKRHAIQSSIYGVDIDPGAVDIAKLRLWLSLVVDEEDYESIKPLPNLDYKIVCGNSLLSVEKNLLNYQVFAELEQRKQEYFEETNPDRKAALRTTIQGLLQTITNQAEIFDFEVYFSEVFQKQGGFDVVIGNPPYVRQEQIKHLKDLLKPHYESFTGTADLYVFFYEKGLNLLRENGVLTYISSNKWFRAAYGKKLRQLITRETQLQQIIDFGDAPVFAAIAYPTIVITQKGKPSSPNPFSQPSSPNPFSLGEKGSKTDPVPLSLGRGARGEGHFRALNWQPGQPISQFETVVQSQSFTMPQQALTADGWQFADATALNLLEKLRKAGTPLGEYVNNRFYYGIKTGCNEAFVVDRATRDRLIAEHPSSAEVLKPFLRGRDVKRWTVDYQDLWLLFIPWHFPLHLDPTIEGASKKAEQAFKEQYPAIYKHLLGFKTELSNRNKAETGIRYEWYALQRCAATYWQEFERSKIFIPAIAQSVEYAADSSGYYGNDKTNICVTDEVEFLLGILNSKLMWWFIQQIAASKQGGFYEFKPMYVTQIPIPPASPADKTRIEALVQQCIDAQGKNVTAYEAEIDDIVARLYGLTEAERAIIAGREG</sequence>
<dbReference type="GO" id="GO:0009007">
    <property type="term" value="F:site-specific DNA-methyltransferase (adenine-specific) activity"/>
    <property type="evidence" value="ECO:0007669"/>
    <property type="project" value="UniProtKB-EC"/>
</dbReference>
<accession>A0A2D2Q355</accession>
<dbReference type="Gene3D" id="3.40.50.150">
    <property type="entry name" value="Vaccinia Virus protein VP39"/>
    <property type="match status" value="2"/>
</dbReference>
<feature type="domain" description="TaqI-like C-terminal specificity" evidence="11">
    <location>
        <begin position="1107"/>
        <end position="1276"/>
    </location>
</feature>
<dbReference type="Pfam" id="PF12950">
    <property type="entry name" value="TaqI_C"/>
    <property type="match status" value="1"/>
</dbReference>
<feature type="region of interest" description="Disordered" evidence="8">
    <location>
        <begin position="514"/>
        <end position="573"/>
    </location>
</feature>
<reference evidence="12 13" key="1">
    <citation type="submission" date="2016-11" db="EMBL/GenBank/DDBJ databases">
        <title>Complete genome sequence of thermophilic cyanobacteria strain Synechococcus sp. PCC6715.</title>
        <authorList>
            <person name="Tang J."/>
            <person name="Daroch M."/>
            <person name="Liang Y."/>
            <person name="Jiang D."/>
            <person name="Shah M."/>
        </authorList>
    </citation>
    <scope>NUCLEOTIDE SEQUENCE [LARGE SCALE GENOMIC DNA]</scope>
    <source>
        <strain evidence="12 13">PCC 6715</strain>
    </source>
</reference>
<dbReference type="GO" id="GO:0009307">
    <property type="term" value="P:DNA restriction-modification system"/>
    <property type="evidence" value="ECO:0007669"/>
    <property type="project" value="UniProtKB-KW"/>
</dbReference>
<evidence type="ECO:0000256" key="3">
    <source>
        <dbReference type="ARBA" id="ARBA00022679"/>
    </source>
</evidence>
<dbReference type="InterPro" id="IPR050953">
    <property type="entry name" value="N4_N6_ade-DNA_methylase"/>
</dbReference>
<dbReference type="OrthoDB" id="9806213at2"/>
<dbReference type="PANTHER" id="PTHR33841">
    <property type="entry name" value="DNA METHYLTRANSFERASE YEEA-RELATED"/>
    <property type="match status" value="1"/>
</dbReference>
<evidence type="ECO:0000256" key="1">
    <source>
        <dbReference type="ARBA" id="ARBA00011900"/>
    </source>
</evidence>
<feature type="region of interest" description="Disordered" evidence="8">
    <location>
        <begin position="966"/>
        <end position="997"/>
    </location>
</feature>
<comment type="catalytic activity">
    <reaction evidence="7">
        <text>a 2'-deoxyadenosine in DNA + S-adenosyl-L-methionine = an N(6)-methyl-2'-deoxyadenosine in DNA + S-adenosyl-L-homocysteine + H(+)</text>
        <dbReference type="Rhea" id="RHEA:15197"/>
        <dbReference type="Rhea" id="RHEA-COMP:12418"/>
        <dbReference type="Rhea" id="RHEA-COMP:12419"/>
        <dbReference type="ChEBI" id="CHEBI:15378"/>
        <dbReference type="ChEBI" id="CHEBI:57856"/>
        <dbReference type="ChEBI" id="CHEBI:59789"/>
        <dbReference type="ChEBI" id="CHEBI:90615"/>
        <dbReference type="ChEBI" id="CHEBI:90616"/>
        <dbReference type="EC" id="2.1.1.72"/>
    </reaction>
</comment>
<reference evidence="13" key="2">
    <citation type="journal article" date="2022" name="Front. Microbiol.">
        <title>Comparative Genomic Analysis Revealed Distinct Molecular Components and Organization of CO2-Concentrating Mechanism in Thermophilic Cyanobacteria.</title>
        <authorList>
            <person name="Tang J."/>
            <person name="Zhou H."/>
            <person name="Yao D."/>
            <person name="Riaz S."/>
            <person name="You D."/>
            <person name="Klepacz-Smolka A."/>
            <person name="Daroch M."/>
        </authorList>
    </citation>
    <scope>NUCLEOTIDE SEQUENCE [LARGE SCALE GENOMIC DNA]</scope>
    <source>
        <strain evidence="13">PCC 6715</strain>
    </source>
</reference>
<keyword evidence="3" id="KW-0808">Transferase</keyword>
<feature type="compositionally biased region" description="Low complexity" evidence="8">
    <location>
        <begin position="968"/>
        <end position="984"/>
    </location>
</feature>
<keyword evidence="5" id="KW-0680">Restriction system</keyword>
<dbReference type="InterPro" id="IPR011335">
    <property type="entry name" value="Restrct_endonuc-II-like"/>
</dbReference>
<evidence type="ECO:0000313" key="13">
    <source>
        <dbReference type="Proteomes" id="UP000231057"/>
    </source>
</evidence>
<dbReference type="Proteomes" id="UP000231057">
    <property type="component" value="Chromosome"/>
</dbReference>
<dbReference type="EC" id="2.1.1.72" evidence="1"/>
<dbReference type="GO" id="GO:0032259">
    <property type="term" value="P:methylation"/>
    <property type="evidence" value="ECO:0007669"/>
    <property type="project" value="UniProtKB-KW"/>
</dbReference>
<keyword evidence="13" id="KW-1185">Reference proteome</keyword>
<dbReference type="KEGG" id="slw:BRW62_09545"/>
<name>A0A2D2Q355_PARLV</name>
<dbReference type="RefSeq" id="WP_099799284.1">
    <property type="nucleotide sequence ID" value="NZ_CP018092.1"/>
</dbReference>
<evidence type="ECO:0000259" key="9">
    <source>
        <dbReference type="Pfam" id="PF04480"/>
    </source>
</evidence>
<protein>
    <recommendedName>
        <fullName evidence="1">site-specific DNA-methyltransferase (adenine-specific)</fullName>
        <ecNumber evidence="1">2.1.1.72</ecNumber>
    </recommendedName>
</protein>
<dbReference type="SUPFAM" id="SSF53335">
    <property type="entry name" value="S-adenosyl-L-methionine-dependent methyltransferases"/>
    <property type="match status" value="2"/>
</dbReference>
<feature type="domain" description="Type II methyltransferase M.TaqI-like" evidence="10">
    <location>
        <begin position="743"/>
        <end position="952"/>
    </location>
</feature>
<proteinExistence type="predicted"/>
<organism evidence="12 13">
    <name type="scientific">Parathermosynechococcus lividus PCC 6715</name>
    <dbReference type="NCBI Taxonomy" id="1917166"/>
    <lineage>
        <taxon>Bacteria</taxon>
        <taxon>Bacillati</taxon>
        <taxon>Cyanobacteriota</taxon>
        <taxon>Cyanophyceae</taxon>
        <taxon>Acaryochloridales</taxon>
        <taxon>Thermosynechococcaceae</taxon>
        <taxon>Parathermosynechococcus</taxon>
    </lineage>
</organism>
<dbReference type="EMBL" id="CP018092">
    <property type="protein sequence ID" value="ATS18944.1"/>
    <property type="molecule type" value="Genomic_DNA"/>
</dbReference>
<evidence type="ECO:0000256" key="5">
    <source>
        <dbReference type="ARBA" id="ARBA00022747"/>
    </source>
</evidence>
<dbReference type="InterPro" id="IPR025931">
    <property type="entry name" value="TaqI_C"/>
</dbReference>
<evidence type="ECO:0000256" key="7">
    <source>
        <dbReference type="ARBA" id="ARBA00047942"/>
    </source>
</evidence>
<keyword evidence="6" id="KW-0238">DNA-binding</keyword>
<evidence type="ECO:0000259" key="10">
    <source>
        <dbReference type="Pfam" id="PF07669"/>
    </source>
</evidence>
<dbReference type="InterPro" id="IPR029063">
    <property type="entry name" value="SAM-dependent_MTases_sf"/>
</dbReference>
<evidence type="ECO:0000313" key="12">
    <source>
        <dbReference type="EMBL" id="ATS18944.1"/>
    </source>
</evidence>
<dbReference type="GO" id="GO:0003677">
    <property type="term" value="F:DNA binding"/>
    <property type="evidence" value="ECO:0007669"/>
    <property type="project" value="UniProtKB-KW"/>
</dbReference>
<feature type="compositionally biased region" description="Low complexity" evidence="8">
    <location>
        <begin position="514"/>
        <end position="530"/>
    </location>
</feature>
<evidence type="ECO:0000256" key="6">
    <source>
        <dbReference type="ARBA" id="ARBA00023125"/>
    </source>
</evidence>
<gene>
    <name evidence="12" type="ORF">BRW62_09545</name>
</gene>
<dbReference type="InterPro" id="IPR007569">
    <property type="entry name" value="DUF559"/>
</dbReference>
<dbReference type="SUPFAM" id="SSF52980">
    <property type="entry name" value="Restriction endonuclease-like"/>
    <property type="match status" value="1"/>
</dbReference>
<evidence type="ECO:0000256" key="4">
    <source>
        <dbReference type="ARBA" id="ARBA00022691"/>
    </source>
</evidence>
<feature type="region of interest" description="Disordered" evidence="8">
    <location>
        <begin position="695"/>
        <end position="728"/>
    </location>
</feature>
<dbReference type="CDD" id="cd01038">
    <property type="entry name" value="Endonuclease_DUF559"/>
    <property type="match status" value="1"/>
</dbReference>
<dbReference type="Gene3D" id="3.40.960.10">
    <property type="entry name" value="VSR Endonuclease"/>
    <property type="match status" value="1"/>
</dbReference>
<dbReference type="REBASE" id="225161">
    <property type="entry name" value="Sli6715ORF9545P"/>
</dbReference>
<dbReference type="InterPro" id="IPR011639">
    <property type="entry name" value="MethylTrfase_TaqI-like_dom"/>
</dbReference>
<dbReference type="Pfam" id="PF04480">
    <property type="entry name" value="DUF559"/>
    <property type="match status" value="1"/>
</dbReference>
<keyword evidence="2" id="KW-0489">Methyltransferase</keyword>
<dbReference type="PROSITE" id="PS00092">
    <property type="entry name" value="N6_MTASE"/>
    <property type="match status" value="1"/>
</dbReference>
<dbReference type="InterPro" id="IPR002052">
    <property type="entry name" value="DNA_methylase_N6_adenine_CS"/>
</dbReference>
<evidence type="ECO:0000256" key="8">
    <source>
        <dbReference type="SAM" id="MobiDB-lite"/>
    </source>
</evidence>
<evidence type="ECO:0000259" key="11">
    <source>
        <dbReference type="Pfam" id="PF12950"/>
    </source>
</evidence>
<dbReference type="PANTHER" id="PTHR33841:SF1">
    <property type="entry name" value="DNA METHYLTRANSFERASE A"/>
    <property type="match status" value="1"/>
</dbReference>
<feature type="domain" description="DUF559" evidence="9">
    <location>
        <begin position="584"/>
        <end position="688"/>
    </location>
</feature>
<evidence type="ECO:0000256" key="2">
    <source>
        <dbReference type="ARBA" id="ARBA00022603"/>
    </source>
</evidence>
<dbReference type="InterPro" id="IPR047216">
    <property type="entry name" value="Endonuclease_DUF559_bact"/>
</dbReference>
<dbReference type="Pfam" id="PF07669">
    <property type="entry name" value="Eco57I"/>
    <property type="match status" value="1"/>
</dbReference>